<name>A0A5B7CHI1_PORTR</name>
<feature type="region of interest" description="Disordered" evidence="1">
    <location>
        <begin position="62"/>
        <end position="112"/>
    </location>
</feature>
<keyword evidence="3" id="KW-1185">Reference proteome</keyword>
<protein>
    <submittedName>
        <fullName evidence="2">Uncharacterized protein</fullName>
    </submittedName>
</protein>
<sequence length="158" mass="16961">MHDRERERAVAVDMVAAVEEEEEEVAVVVEGGGRTRRRGRGSGRAWVWAAVRDIKDRVATPPSLSLPLCPLPPSLPPPENSSIKLGEGKTKQGNTTRGRDGVSGRSAASPEESYVLVDQSATAKRVHIFSLTSDRWGFRCALIRGGEGLAGRKSVGST</sequence>
<gene>
    <name evidence="2" type="ORF">E2C01_001764</name>
</gene>
<dbReference type="AlphaFoldDB" id="A0A5B7CHI1"/>
<proteinExistence type="predicted"/>
<dbReference type="Proteomes" id="UP000324222">
    <property type="component" value="Unassembled WGS sequence"/>
</dbReference>
<organism evidence="2 3">
    <name type="scientific">Portunus trituberculatus</name>
    <name type="common">Swimming crab</name>
    <name type="synonym">Neptunus trituberculatus</name>
    <dbReference type="NCBI Taxonomy" id="210409"/>
    <lineage>
        <taxon>Eukaryota</taxon>
        <taxon>Metazoa</taxon>
        <taxon>Ecdysozoa</taxon>
        <taxon>Arthropoda</taxon>
        <taxon>Crustacea</taxon>
        <taxon>Multicrustacea</taxon>
        <taxon>Malacostraca</taxon>
        <taxon>Eumalacostraca</taxon>
        <taxon>Eucarida</taxon>
        <taxon>Decapoda</taxon>
        <taxon>Pleocyemata</taxon>
        <taxon>Brachyura</taxon>
        <taxon>Eubrachyura</taxon>
        <taxon>Portunoidea</taxon>
        <taxon>Portunidae</taxon>
        <taxon>Portuninae</taxon>
        <taxon>Portunus</taxon>
    </lineage>
</organism>
<comment type="caution">
    <text evidence="2">The sequence shown here is derived from an EMBL/GenBank/DDBJ whole genome shotgun (WGS) entry which is preliminary data.</text>
</comment>
<accession>A0A5B7CHI1</accession>
<evidence type="ECO:0000313" key="3">
    <source>
        <dbReference type="Proteomes" id="UP000324222"/>
    </source>
</evidence>
<dbReference type="EMBL" id="VSRR010000058">
    <property type="protein sequence ID" value="MPC09162.1"/>
    <property type="molecule type" value="Genomic_DNA"/>
</dbReference>
<feature type="compositionally biased region" description="Pro residues" evidence="1">
    <location>
        <begin position="69"/>
        <end position="79"/>
    </location>
</feature>
<reference evidence="2 3" key="1">
    <citation type="submission" date="2019-05" db="EMBL/GenBank/DDBJ databases">
        <title>Another draft genome of Portunus trituberculatus and its Hox gene families provides insights of decapod evolution.</title>
        <authorList>
            <person name="Jeong J.-H."/>
            <person name="Song I."/>
            <person name="Kim S."/>
            <person name="Choi T."/>
            <person name="Kim D."/>
            <person name="Ryu S."/>
            <person name="Kim W."/>
        </authorList>
    </citation>
    <scope>NUCLEOTIDE SEQUENCE [LARGE SCALE GENOMIC DNA]</scope>
    <source>
        <tissue evidence="2">Muscle</tissue>
    </source>
</reference>
<evidence type="ECO:0000313" key="2">
    <source>
        <dbReference type="EMBL" id="MPC09162.1"/>
    </source>
</evidence>
<evidence type="ECO:0000256" key="1">
    <source>
        <dbReference type="SAM" id="MobiDB-lite"/>
    </source>
</evidence>